<keyword evidence="9 12" id="KW-0496">Mitochondrion</keyword>
<feature type="domain" description="Letm1 RBD" evidence="16">
    <location>
        <begin position="343"/>
        <end position="546"/>
    </location>
</feature>
<feature type="domain" description="EF-hand" evidence="15">
    <location>
        <begin position="711"/>
        <end position="746"/>
    </location>
</feature>
<comment type="similarity">
    <text evidence="2">Belongs to the LETM1 family.</text>
</comment>
<gene>
    <name evidence="17" type="ORF">KP509_01G129300</name>
</gene>
<dbReference type="InterPro" id="IPR002048">
    <property type="entry name" value="EF_hand_dom"/>
</dbReference>
<evidence type="ECO:0000256" key="1">
    <source>
        <dbReference type="ARBA" id="ARBA00004434"/>
    </source>
</evidence>
<dbReference type="PANTHER" id="PTHR14009">
    <property type="entry name" value="LEUCINE ZIPPER-EF-HAND CONTAINING TRANSMEMBRANE PROTEIN"/>
    <property type="match status" value="1"/>
</dbReference>
<keyword evidence="7" id="KW-0106">Calcium</keyword>
<dbReference type="PROSITE" id="PS51758">
    <property type="entry name" value="LETM1_RBD"/>
    <property type="match status" value="1"/>
</dbReference>
<evidence type="ECO:0000256" key="11">
    <source>
        <dbReference type="ARBA" id="ARBA00031360"/>
    </source>
</evidence>
<dbReference type="PROSITE" id="PS00018">
    <property type="entry name" value="EF_HAND_1"/>
    <property type="match status" value="1"/>
</dbReference>
<evidence type="ECO:0000256" key="3">
    <source>
        <dbReference type="ARBA" id="ARBA00020557"/>
    </source>
</evidence>
<feature type="transmembrane region" description="Helical" evidence="14">
    <location>
        <begin position="297"/>
        <end position="320"/>
    </location>
</feature>
<evidence type="ECO:0000256" key="10">
    <source>
        <dbReference type="ARBA" id="ARBA00023136"/>
    </source>
</evidence>
<dbReference type="GO" id="GO:0015297">
    <property type="term" value="F:antiporter activity"/>
    <property type="evidence" value="ECO:0007669"/>
    <property type="project" value="UniProtKB-KW"/>
</dbReference>
<evidence type="ECO:0000256" key="12">
    <source>
        <dbReference type="PROSITE-ProRule" id="PRU01094"/>
    </source>
</evidence>
<feature type="compositionally biased region" description="Basic and acidic residues" evidence="13">
    <location>
        <begin position="164"/>
        <end position="180"/>
    </location>
</feature>
<dbReference type="Pfam" id="PF13499">
    <property type="entry name" value="EF-hand_7"/>
    <property type="match status" value="1"/>
</dbReference>
<keyword evidence="5 14" id="KW-0812">Transmembrane</keyword>
<evidence type="ECO:0000256" key="6">
    <source>
        <dbReference type="ARBA" id="ARBA00022792"/>
    </source>
</evidence>
<dbReference type="OrthoDB" id="275278at2759"/>
<evidence type="ECO:0000256" key="4">
    <source>
        <dbReference type="ARBA" id="ARBA00022449"/>
    </source>
</evidence>
<reference evidence="17" key="1">
    <citation type="submission" date="2021-08" db="EMBL/GenBank/DDBJ databases">
        <title>WGS assembly of Ceratopteris richardii.</title>
        <authorList>
            <person name="Marchant D.B."/>
            <person name="Chen G."/>
            <person name="Jenkins J."/>
            <person name="Shu S."/>
            <person name="Leebens-Mack J."/>
            <person name="Grimwood J."/>
            <person name="Schmutz J."/>
            <person name="Soltis P."/>
            <person name="Soltis D."/>
            <person name="Chen Z.-H."/>
        </authorList>
    </citation>
    <scope>NUCLEOTIDE SEQUENCE</scope>
    <source>
        <strain evidence="17">Whitten #5841</strain>
        <tissue evidence="17">Leaf</tissue>
    </source>
</reference>
<dbReference type="EMBL" id="CM035406">
    <property type="protein sequence ID" value="KAH7447952.1"/>
    <property type="molecule type" value="Genomic_DNA"/>
</dbReference>
<keyword evidence="18" id="KW-1185">Reference proteome</keyword>
<dbReference type="InterPro" id="IPR018247">
    <property type="entry name" value="EF_Hand_1_Ca_BS"/>
</dbReference>
<accession>A0A8T2VKW9</accession>
<evidence type="ECO:0000256" key="9">
    <source>
        <dbReference type="ARBA" id="ARBA00023128"/>
    </source>
</evidence>
<keyword evidence="8 14" id="KW-1133">Transmembrane helix</keyword>
<organism evidence="17 18">
    <name type="scientific">Ceratopteris richardii</name>
    <name type="common">Triangle waterfern</name>
    <dbReference type="NCBI Taxonomy" id="49495"/>
    <lineage>
        <taxon>Eukaryota</taxon>
        <taxon>Viridiplantae</taxon>
        <taxon>Streptophyta</taxon>
        <taxon>Embryophyta</taxon>
        <taxon>Tracheophyta</taxon>
        <taxon>Polypodiopsida</taxon>
        <taxon>Polypodiidae</taxon>
        <taxon>Polypodiales</taxon>
        <taxon>Pteridineae</taxon>
        <taxon>Pteridaceae</taxon>
        <taxon>Parkerioideae</taxon>
        <taxon>Ceratopteris</taxon>
    </lineage>
</organism>
<sequence length="789" mass="90475">MAFRQLSVRERKSLRRFGQHSDEKKGFSCCASAWKDASVQQNTHSRHYTETPIYQGQLGKYFYGARAFSAYTFSLEHSRQQISDIGHPNAIRNSECRIYAKTFENRHPYINNSSRLWHSLLSDSGVYPDAHRYPLHRLFSNFEIQLYVRNASTAASAQYDDDDEHRTQEEGNKTKKKETSPEECDQAVVVLSSAKAKAYQILNMQKEGVGILKKGWSWTLQIGPSVRGVASMSREDWAKKLGHWKEEIQDTFKHYWLGTKLLWADIRISSRLLLKLASGKRLTRRERQQLTRTTADIFRLVPFAVFVIVPFMEFLLPVFLKVFPNMLPSTFQDKMKEQEKLKRKLNARIEYAKFLQDTVKEMAKEIKDTRSGAVQRTAEDLDEFMNNVRHGERVSNDDIIGFAKLFNDELTLDNISRPRLISMCKYMGLQAYGTDAYLRYVLRSKLSWIKMDDRLIKEEGIETLSEQELRAACRERGMLGLLSVEQMRQQLRDWLDLSLNHCIPSSLLILSRAFMVSGRIKPEEAMQATLSSLPDEVVESVGFSALPSEDALAERARKLEYIQMQEELIKEEAKDDGHHERFKENAENSEPDKALHEMKIATARDAQELALKKSLERQEELCKLSSALAVLASASSVSKERAEFLRLVNKEIALYNEMVEKQGAEGGIEARKAYQAAYEDRQISQAGTKVSKVLREKIDHILEGIEKEIDDVDALIGDRWRLLDRDSDGKVTAEEVAAATMFLKDSLRQTSVEELVSSLAKDKDGKILVEDIVRLGTTTDPDYQEPQHI</sequence>
<proteinExistence type="inferred from homology"/>
<dbReference type="Pfam" id="PF07766">
    <property type="entry name" value="LETM1_RBD"/>
    <property type="match status" value="1"/>
</dbReference>
<evidence type="ECO:0000313" key="18">
    <source>
        <dbReference type="Proteomes" id="UP000825935"/>
    </source>
</evidence>
<dbReference type="InterPro" id="IPR033122">
    <property type="entry name" value="LETM1-like_RBD"/>
</dbReference>
<evidence type="ECO:0000259" key="15">
    <source>
        <dbReference type="PROSITE" id="PS50222"/>
    </source>
</evidence>
<keyword evidence="4" id="KW-0050">Antiport</keyword>
<name>A0A8T2VKW9_CERRI</name>
<keyword evidence="4" id="KW-0813">Transport</keyword>
<keyword evidence="10 14" id="KW-0472">Membrane</keyword>
<dbReference type="GO" id="GO:0043022">
    <property type="term" value="F:ribosome binding"/>
    <property type="evidence" value="ECO:0007669"/>
    <property type="project" value="InterPro"/>
</dbReference>
<dbReference type="Proteomes" id="UP000825935">
    <property type="component" value="Chromosome 1"/>
</dbReference>
<dbReference type="PANTHER" id="PTHR14009:SF1">
    <property type="entry name" value="MITOCHONDRIAL PROTON_CALCIUM EXCHANGER PROTEIN"/>
    <property type="match status" value="1"/>
</dbReference>
<comment type="subcellular location">
    <subcellularLocation>
        <location evidence="1">Mitochondrion inner membrane</location>
        <topology evidence="1">Single-pass membrane protein</topology>
    </subcellularLocation>
</comment>
<dbReference type="SUPFAM" id="SSF47473">
    <property type="entry name" value="EF-hand"/>
    <property type="match status" value="1"/>
</dbReference>
<protein>
    <recommendedName>
        <fullName evidence="3">Mitochondrial proton/calcium exchanger protein</fullName>
    </recommendedName>
    <alternativeName>
        <fullName evidence="11">Leucine zipper-EF-hand-containing transmembrane protein 1</fullName>
    </alternativeName>
</protein>
<dbReference type="InterPro" id="IPR044202">
    <property type="entry name" value="LETM1/MDM38-like"/>
</dbReference>
<feature type="region of interest" description="Disordered" evidence="13">
    <location>
        <begin position="155"/>
        <end position="181"/>
    </location>
</feature>
<comment type="caution">
    <text evidence="17">The sequence shown here is derived from an EMBL/GenBank/DDBJ whole genome shotgun (WGS) entry which is preliminary data.</text>
</comment>
<evidence type="ECO:0000256" key="2">
    <source>
        <dbReference type="ARBA" id="ARBA00009584"/>
    </source>
</evidence>
<dbReference type="GO" id="GO:0005509">
    <property type="term" value="F:calcium ion binding"/>
    <property type="evidence" value="ECO:0007669"/>
    <property type="project" value="InterPro"/>
</dbReference>
<evidence type="ECO:0000259" key="16">
    <source>
        <dbReference type="PROSITE" id="PS51758"/>
    </source>
</evidence>
<feature type="region of interest" description="Disordered" evidence="13">
    <location>
        <begin position="572"/>
        <end position="591"/>
    </location>
</feature>
<evidence type="ECO:0000256" key="13">
    <source>
        <dbReference type="SAM" id="MobiDB-lite"/>
    </source>
</evidence>
<keyword evidence="6" id="KW-0999">Mitochondrion inner membrane</keyword>
<dbReference type="OMA" id="HPPVEAN"/>
<dbReference type="GO" id="GO:0030003">
    <property type="term" value="P:intracellular monoatomic cation homeostasis"/>
    <property type="evidence" value="ECO:0007669"/>
    <property type="project" value="TreeGrafter"/>
</dbReference>
<evidence type="ECO:0000256" key="14">
    <source>
        <dbReference type="SAM" id="Phobius"/>
    </source>
</evidence>
<evidence type="ECO:0000256" key="8">
    <source>
        <dbReference type="ARBA" id="ARBA00022989"/>
    </source>
</evidence>
<dbReference type="Gene3D" id="1.10.238.10">
    <property type="entry name" value="EF-hand"/>
    <property type="match status" value="1"/>
</dbReference>
<dbReference type="InterPro" id="IPR011992">
    <property type="entry name" value="EF-hand-dom_pair"/>
</dbReference>
<evidence type="ECO:0000256" key="7">
    <source>
        <dbReference type="ARBA" id="ARBA00022837"/>
    </source>
</evidence>
<dbReference type="GO" id="GO:0005743">
    <property type="term" value="C:mitochondrial inner membrane"/>
    <property type="evidence" value="ECO:0007669"/>
    <property type="project" value="UniProtKB-SubCell"/>
</dbReference>
<evidence type="ECO:0000256" key="5">
    <source>
        <dbReference type="ARBA" id="ARBA00022692"/>
    </source>
</evidence>
<dbReference type="PROSITE" id="PS50222">
    <property type="entry name" value="EF_HAND_2"/>
    <property type="match status" value="1"/>
</dbReference>
<evidence type="ECO:0000313" key="17">
    <source>
        <dbReference type="EMBL" id="KAH7447952.1"/>
    </source>
</evidence>
<dbReference type="AlphaFoldDB" id="A0A8T2VKW9"/>